<comment type="caution">
    <text evidence="1">The sequence shown here is derived from an EMBL/GenBank/DDBJ whole genome shotgun (WGS) entry which is preliminary data.</text>
</comment>
<name>A0ACC2CC92_DIPCM</name>
<gene>
    <name evidence="1" type="ORF">O6H91_11G103800</name>
</gene>
<organism evidence="1 2">
    <name type="scientific">Diphasiastrum complanatum</name>
    <name type="common">Issler's clubmoss</name>
    <name type="synonym">Lycopodium complanatum</name>
    <dbReference type="NCBI Taxonomy" id="34168"/>
    <lineage>
        <taxon>Eukaryota</taxon>
        <taxon>Viridiplantae</taxon>
        <taxon>Streptophyta</taxon>
        <taxon>Embryophyta</taxon>
        <taxon>Tracheophyta</taxon>
        <taxon>Lycopodiopsida</taxon>
        <taxon>Lycopodiales</taxon>
        <taxon>Lycopodiaceae</taxon>
        <taxon>Lycopodioideae</taxon>
        <taxon>Diphasiastrum</taxon>
    </lineage>
</organism>
<evidence type="ECO:0000313" key="1">
    <source>
        <dbReference type="EMBL" id="KAJ7539652.1"/>
    </source>
</evidence>
<keyword evidence="2" id="KW-1185">Reference proteome</keyword>
<accession>A0ACC2CC92</accession>
<protein>
    <submittedName>
        <fullName evidence="1">Uncharacterized protein</fullName>
    </submittedName>
</protein>
<dbReference type="EMBL" id="CM055102">
    <property type="protein sequence ID" value="KAJ7539652.1"/>
    <property type="molecule type" value="Genomic_DNA"/>
</dbReference>
<dbReference type="Proteomes" id="UP001162992">
    <property type="component" value="Chromosome 11"/>
</dbReference>
<reference evidence="2" key="1">
    <citation type="journal article" date="2024" name="Proc. Natl. Acad. Sci. U.S.A.">
        <title>Extraordinary preservation of gene collinearity over three hundred million years revealed in homosporous lycophytes.</title>
        <authorList>
            <person name="Li C."/>
            <person name="Wickell D."/>
            <person name="Kuo L.Y."/>
            <person name="Chen X."/>
            <person name="Nie B."/>
            <person name="Liao X."/>
            <person name="Peng D."/>
            <person name="Ji J."/>
            <person name="Jenkins J."/>
            <person name="Williams M."/>
            <person name="Shu S."/>
            <person name="Plott C."/>
            <person name="Barry K."/>
            <person name="Rajasekar S."/>
            <person name="Grimwood J."/>
            <person name="Han X."/>
            <person name="Sun S."/>
            <person name="Hou Z."/>
            <person name="He W."/>
            <person name="Dai G."/>
            <person name="Sun C."/>
            <person name="Schmutz J."/>
            <person name="Leebens-Mack J.H."/>
            <person name="Li F.W."/>
            <person name="Wang L."/>
        </authorList>
    </citation>
    <scope>NUCLEOTIDE SEQUENCE [LARGE SCALE GENOMIC DNA]</scope>
    <source>
        <strain evidence="2">cv. PW_Plant_1</strain>
    </source>
</reference>
<evidence type="ECO:0000313" key="2">
    <source>
        <dbReference type="Proteomes" id="UP001162992"/>
    </source>
</evidence>
<proteinExistence type="predicted"/>
<sequence>MCNSMARRLVGQSHFQQLWSFFSSHSYKCIQNFDFSCKQVFSTALYSIALDVSSDAQTREVRRRLKEENKQRVKERYYKELDDYRNRKPPTPEEILLEKIEKAERKVAWTQQMLKPFKLPGDEPANHDPEILTPEQLHYLRKIGRKNQNYVPVGKRGIYGGTIQNMHLNWKRHETVRVDCHMFPFEQVKDMAEDLAKLSGGIVIEIIKDKKIIVLYRGKNYERPEDIIPKNTLDKRKALKKALYEQSMYAVLRNITRLEEQLRVLRQAMAHDSATNLVRQCSSKVEKSGLRDQERSVVVDKSSYEDEPTDPLSAMINLDDDRTDYTAQQLLDAHGYRSSISQASSRLNDCRKK</sequence>